<dbReference type="Gramene" id="OIW03539">
    <property type="protein sequence ID" value="OIW03539"/>
    <property type="gene ID" value="TanjilG_30959"/>
</dbReference>
<protein>
    <submittedName>
        <fullName evidence="1">Uncharacterized protein</fullName>
    </submittedName>
</protein>
<evidence type="ECO:0000313" key="1">
    <source>
        <dbReference type="EMBL" id="OIW03539.1"/>
    </source>
</evidence>
<proteinExistence type="predicted"/>
<evidence type="ECO:0000313" key="2">
    <source>
        <dbReference type="Proteomes" id="UP000188354"/>
    </source>
</evidence>
<dbReference type="EMBL" id="CM007370">
    <property type="protein sequence ID" value="OIW03539.1"/>
    <property type="molecule type" value="Genomic_DNA"/>
</dbReference>
<keyword evidence="2" id="KW-1185">Reference proteome</keyword>
<gene>
    <name evidence="1" type="ORF">TanjilG_30959</name>
</gene>
<dbReference type="AlphaFoldDB" id="A0A1J7HSV4"/>
<name>A0A1J7HSV4_LUPAN</name>
<accession>A0A1J7HSV4</accession>
<dbReference type="Proteomes" id="UP000188354">
    <property type="component" value="Chromosome LG10"/>
</dbReference>
<sequence>MILQNFWSFTWDNKPTPCTNKKNKYHGIEMNKCSLWMPCERVRQIRNDIDHSPCAYYITKTNPYLDIKRRKKMCLCVCVSNH</sequence>
<organism evidence="1 2">
    <name type="scientific">Lupinus angustifolius</name>
    <name type="common">Narrow-leaved blue lupine</name>
    <dbReference type="NCBI Taxonomy" id="3871"/>
    <lineage>
        <taxon>Eukaryota</taxon>
        <taxon>Viridiplantae</taxon>
        <taxon>Streptophyta</taxon>
        <taxon>Embryophyta</taxon>
        <taxon>Tracheophyta</taxon>
        <taxon>Spermatophyta</taxon>
        <taxon>Magnoliopsida</taxon>
        <taxon>eudicotyledons</taxon>
        <taxon>Gunneridae</taxon>
        <taxon>Pentapetalae</taxon>
        <taxon>rosids</taxon>
        <taxon>fabids</taxon>
        <taxon>Fabales</taxon>
        <taxon>Fabaceae</taxon>
        <taxon>Papilionoideae</taxon>
        <taxon>50 kb inversion clade</taxon>
        <taxon>genistoids sensu lato</taxon>
        <taxon>core genistoids</taxon>
        <taxon>Genisteae</taxon>
        <taxon>Lupinus</taxon>
    </lineage>
</organism>
<reference evidence="1 2" key="1">
    <citation type="journal article" date="2017" name="Plant Biotechnol. J.">
        <title>A comprehensive draft genome sequence for lupin (Lupinus angustifolius), an emerging health food: insights into plant-microbe interactions and legume evolution.</title>
        <authorList>
            <person name="Hane J.K."/>
            <person name="Ming Y."/>
            <person name="Kamphuis L.G."/>
            <person name="Nelson M.N."/>
            <person name="Garg G."/>
            <person name="Atkins C.A."/>
            <person name="Bayer P.E."/>
            <person name="Bravo A."/>
            <person name="Bringans S."/>
            <person name="Cannon S."/>
            <person name="Edwards D."/>
            <person name="Foley R."/>
            <person name="Gao L.L."/>
            <person name="Harrison M.J."/>
            <person name="Huang W."/>
            <person name="Hurgobin B."/>
            <person name="Li S."/>
            <person name="Liu C.W."/>
            <person name="McGrath A."/>
            <person name="Morahan G."/>
            <person name="Murray J."/>
            <person name="Weller J."/>
            <person name="Jian J."/>
            <person name="Singh K.B."/>
        </authorList>
    </citation>
    <scope>NUCLEOTIDE SEQUENCE [LARGE SCALE GENOMIC DNA]</scope>
    <source>
        <strain evidence="2">cv. Tanjil</strain>
        <tissue evidence="1">Whole plant</tissue>
    </source>
</reference>